<dbReference type="GO" id="GO:0006281">
    <property type="term" value="P:DNA repair"/>
    <property type="evidence" value="ECO:0007669"/>
    <property type="project" value="UniProtKB-KW"/>
</dbReference>
<dbReference type="Pfam" id="PF00817">
    <property type="entry name" value="IMS"/>
    <property type="match status" value="1"/>
</dbReference>
<evidence type="ECO:0000256" key="4">
    <source>
        <dbReference type="ARBA" id="ARBA00022679"/>
    </source>
</evidence>
<proteinExistence type="inferred from homology"/>
<reference evidence="17 18" key="1">
    <citation type="journal article" date="2016" name="Proc. Natl. Acad. Sci. U.S.A.">
        <title>Lipid metabolic changes in an early divergent fungus govern the establishment of a mutualistic symbiosis with endobacteria.</title>
        <authorList>
            <person name="Lastovetsky O.A."/>
            <person name="Gaspar M.L."/>
            <person name="Mondo S.J."/>
            <person name="LaButti K.M."/>
            <person name="Sandor L."/>
            <person name="Grigoriev I.V."/>
            <person name="Henry S.A."/>
            <person name="Pawlowska T.E."/>
        </authorList>
    </citation>
    <scope>NUCLEOTIDE SEQUENCE [LARGE SCALE GENOMIC DNA]</scope>
    <source>
        <strain evidence="17 18">ATCC 11559</strain>
    </source>
</reference>
<keyword evidence="9" id="KW-0863">Zinc-finger</keyword>
<evidence type="ECO:0000256" key="13">
    <source>
        <dbReference type="ARBA" id="ARBA00023204"/>
    </source>
</evidence>
<evidence type="ECO:0000256" key="6">
    <source>
        <dbReference type="ARBA" id="ARBA00022705"/>
    </source>
</evidence>
<dbReference type="Gene3D" id="3.40.1170.60">
    <property type="match status" value="1"/>
</dbReference>
<dbReference type="InterPro" id="IPR001126">
    <property type="entry name" value="UmuC"/>
</dbReference>
<evidence type="ECO:0000256" key="14">
    <source>
        <dbReference type="ARBA" id="ARBA00049244"/>
    </source>
</evidence>
<gene>
    <name evidence="17" type="ORF">BCV71DRAFT_226198</name>
</gene>
<dbReference type="FunFam" id="1.10.150.810:FF:000001">
    <property type="entry name" value="DNA polymerase kappa"/>
    <property type="match status" value="1"/>
</dbReference>
<evidence type="ECO:0000256" key="5">
    <source>
        <dbReference type="ARBA" id="ARBA00022695"/>
    </source>
</evidence>
<feature type="domain" description="UmuC" evidence="16">
    <location>
        <begin position="133"/>
        <end position="314"/>
    </location>
</feature>
<dbReference type="InterPro" id="IPR024728">
    <property type="entry name" value="PolY_HhH_motif"/>
</dbReference>
<dbReference type="Pfam" id="PF11799">
    <property type="entry name" value="IMS_C"/>
    <property type="match status" value="1"/>
</dbReference>
<dbReference type="Proteomes" id="UP000242381">
    <property type="component" value="Unassembled WGS sequence"/>
</dbReference>
<organism evidence="17 18">
    <name type="scientific">Rhizopus microsporus</name>
    <dbReference type="NCBI Taxonomy" id="58291"/>
    <lineage>
        <taxon>Eukaryota</taxon>
        <taxon>Fungi</taxon>
        <taxon>Fungi incertae sedis</taxon>
        <taxon>Mucoromycota</taxon>
        <taxon>Mucoromycotina</taxon>
        <taxon>Mucoromycetes</taxon>
        <taxon>Mucorales</taxon>
        <taxon>Mucorineae</taxon>
        <taxon>Rhizopodaceae</taxon>
        <taxon>Rhizopus</taxon>
    </lineage>
</organism>
<dbReference type="Gene3D" id="3.30.160.60">
    <property type="entry name" value="Classic Zinc Finger"/>
    <property type="match status" value="1"/>
</dbReference>
<feature type="compositionally biased region" description="Acidic residues" evidence="15">
    <location>
        <begin position="1"/>
        <end position="31"/>
    </location>
</feature>
<keyword evidence="7" id="KW-0479">Metal-binding</keyword>
<dbReference type="GO" id="GO:0008270">
    <property type="term" value="F:zinc ion binding"/>
    <property type="evidence" value="ECO:0007669"/>
    <property type="project" value="UniProtKB-KW"/>
</dbReference>
<dbReference type="Gene3D" id="1.10.150.810">
    <property type="match status" value="2"/>
</dbReference>
<evidence type="ECO:0000256" key="12">
    <source>
        <dbReference type="ARBA" id="ARBA00022932"/>
    </source>
</evidence>
<feature type="region of interest" description="Disordered" evidence="15">
    <location>
        <begin position="1"/>
        <end position="57"/>
    </location>
</feature>
<feature type="compositionally biased region" description="Low complexity" evidence="15">
    <location>
        <begin position="548"/>
        <end position="560"/>
    </location>
</feature>
<dbReference type="FunFam" id="1.10.150.810:FF:000003">
    <property type="entry name" value="DNA polymerase kappa subunit"/>
    <property type="match status" value="1"/>
</dbReference>
<keyword evidence="8" id="KW-0227">DNA damage</keyword>
<comment type="similarity">
    <text evidence="1">Belongs to the DNA polymerase type-Y family.</text>
</comment>
<evidence type="ECO:0000256" key="7">
    <source>
        <dbReference type="ARBA" id="ARBA00022723"/>
    </source>
</evidence>
<dbReference type="EC" id="2.7.7.7" evidence="2"/>
<dbReference type="InterPro" id="IPR022880">
    <property type="entry name" value="DNApol_IV"/>
</dbReference>
<evidence type="ECO:0000313" key="17">
    <source>
        <dbReference type="EMBL" id="ORE19690.1"/>
    </source>
</evidence>
<dbReference type="PROSITE" id="PS50173">
    <property type="entry name" value="UMUC"/>
    <property type="match status" value="1"/>
</dbReference>
<dbReference type="AlphaFoldDB" id="A0A1X0S5W3"/>
<keyword evidence="4" id="KW-0808">Transferase</keyword>
<dbReference type="GO" id="GO:0005634">
    <property type="term" value="C:nucleus"/>
    <property type="evidence" value="ECO:0007669"/>
    <property type="project" value="TreeGrafter"/>
</dbReference>
<dbReference type="InterPro" id="IPR043502">
    <property type="entry name" value="DNA/RNA_pol_sf"/>
</dbReference>
<evidence type="ECO:0000256" key="3">
    <source>
        <dbReference type="ARBA" id="ARBA00016178"/>
    </source>
</evidence>
<dbReference type="Gene3D" id="3.30.70.270">
    <property type="match status" value="1"/>
</dbReference>
<dbReference type="SUPFAM" id="SSF56672">
    <property type="entry name" value="DNA/RNA polymerases"/>
    <property type="match status" value="1"/>
</dbReference>
<evidence type="ECO:0000313" key="18">
    <source>
        <dbReference type="Proteomes" id="UP000242381"/>
    </source>
</evidence>
<dbReference type="EMBL" id="KV921306">
    <property type="protein sequence ID" value="ORE19690.1"/>
    <property type="molecule type" value="Genomic_DNA"/>
</dbReference>
<dbReference type="GO" id="GO:0003684">
    <property type="term" value="F:damaged DNA binding"/>
    <property type="evidence" value="ECO:0007669"/>
    <property type="project" value="InterPro"/>
</dbReference>
<evidence type="ECO:0000256" key="2">
    <source>
        <dbReference type="ARBA" id="ARBA00012417"/>
    </source>
</evidence>
<dbReference type="InterPro" id="IPR017961">
    <property type="entry name" value="DNA_pol_Y-fam_little_finger"/>
</dbReference>
<keyword evidence="13" id="KW-0234">DNA repair</keyword>
<dbReference type="InterPro" id="IPR043128">
    <property type="entry name" value="Rev_trsase/Diguanyl_cyclase"/>
</dbReference>
<dbReference type="InterPro" id="IPR006642">
    <property type="entry name" value="Rad18_UBZ4"/>
</dbReference>
<evidence type="ECO:0000256" key="1">
    <source>
        <dbReference type="ARBA" id="ARBA00010945"/>
    </source>
</evidence>
<dbReference type="FunFam" id="3.30.70.270:FF:000014">
    <property type="entry name" value="DNA polymerase kappa subunit"/>
    <property type="match status" value="1"/>
</dbReference>
<dbReference type="Pfam" id="PF11798">
    <property type="entry name" value="IMS_HHH"/>
    <property type="match status" value="1"/>
</dbReference>
<name>A0A1X0S5W3_RHIZD</name>
<keyword evidence="6" id="KW-0235">DNA replication</keyword>
<dbReference type="PANTHER" id="PTHR11076:SF33">
    <property type="entry name" value="DNA POLYMERASE KAPPA"/>
    <property type="match status" value="1"/>
</dbReference>
<dbReference type="GO" id="GO:0006260">
    <property type="term" value="P:DNA replication"/>
    <property type="evidence" value="ECO:0007669"/>
    <property type="project" value="UniProtKB-KW"/>
</dbReference>
<dbReference type="PANTHER" id="PTHR11076">
    <property type="entry name" value="DNA REPAIR POLYMERASE UMUC / TRANSFERASE FAMILY MEMBER"/>
    <property type="match status" value="1"/>
</dbReference>
<evidence type="ECO:0000256" key="11">
    <source>
        <dbReference type="ARBA" id="ARBA00022842"/>
    </source>
</evidence>
<comment type="catalytic activity">
    <reaction evidence="14">
        <text>DNA(n) + a 2'-deoxyribonucleoside 5'-triphosphate = DNA(n+1) + diphosphate</text>
        <dbReference type="Rhea" id="RHEA:22508"/>
        <dbReference type="Rhea" id="RHEA-COMP:17339"/>
        <dbReference type="Rhea" id="RHEA-COMP:17340"/>
        <dbReference type="ChEBI" id="CHEBI:33019"/>
        <dbReference type="ChEBI" id="CHEBI:61560"/>
        <dbReference type="ChEBI" id="CHEBI:173112"/>
        <dbReference type="EC" id="2.7.7.7"/>
    </reaction>
</comment>
<evidence type="ECO:0000256" key="10">
    <source>
        <dbReference type="ARBA" id="ARBA00022833"/>
    </source>
</evidence>
<evidence type="ECO:0000256" key="8">
    <source>
        <dbReference type="ARBA" id="ARBA00022763"/>
    </source>
</evidence>
<feature type="region of interest" description="Disordered" evidence="15">
    <location>
        <begin position="544"/>
        <end position="571"/>
    </location>
</feature>
<dbReference type="GO" id="GO:0003887">
    <property type="term" value="F:DNA-directed DNA polymerase activity"/>
    <property type="evidence" value="ECO:0007669"/>
    <property type="project" value="UniProtKB-KW"/>
</dbReference>
<dbReference type="SMART" id="SM00734">
    <property type="entry name" value="ZnF_Rad18"/>
    <property type="match status" value="1"/>
</dbReference>
<dbReference type="HAMAP" id="MF_01113">
    <property type="entry name" value="DNApol_IV"/>
    <property type="match status" value="1"/>
</dbReference>
<keyword evidence="10" id="KW-0862">Zinc</keyword>
<sequence length="586" mass="67003">MTEEEEELDSQIFEEEQDLFFDEDSEEEQEEVKENVQQESEESFRRRLAGPSTNKAGLGSVDKDKVNKIIYEASKGSAFFENEKKKDEMVTKRINAILKKYDTIKDQDLSFEKRIVDSMIKDLEAKRDLTQCICHIDMDAFYASVEELENPELKTQPMAVGSMSMLCTSNYEARKYGVRSAMPGFIAIKLCPQLKMIPLNFAKYRAASNKVRAIFAKYDPLFLPLSLDEAYLNLTEYLKKEPDLTPDELVQQIRREIFESTQLTASAGIACNKFLAKVCSDINKPNGQYYLPIDKTRVMEFVKKLKVRQIPGVGRVTERVLEALGVHTCSDIYAKRAILYKLLSPAHFQFLLKSCLGLGTTIFDTESERKSVGVERTFSPISDPNQLYQKLHELCQALERDVEKAGVMGRNVGIKLKFVSFEMRVRSKTLPTYIWSAKDIEKVAKKLLAKEMPMNLRLMGVRLANLKPRGSEDERVLKYFIKAPLPEKVKDSSDSSIEIKEQEPSTLVCPICNRALVMDIAQFNNHVDECLNKVEVKTILENEKRQYSPSSNRSSSQSSNKRIKRSNSTNFKQNSKSLFDYYSSSV</sequence>
<protein>
    <recommendedName>
        <fullName evidence="3">DNA polymerase kappa</fullName>
        <ecNumber evidence="2">2.7.7.7</ecNumber>
    </recommendedName>
</protein>
<accession>A0A1X0S5W3</accession>
<dbReference type="InterPro" id="IPR036775">
    <property type="entry name" value="DNA_pol_Y-fam_lit_finger_sf"/>
</dbReference>
<evidence type="ECO:0000259" key="16">
    <source>
        <dbReference type="PROSITE" id="PS50173"/>
    </source>
</evidence>
<dbReference type="CDD" id="cd03586">
    <property type="entry name" value="PolY_Pol_IV_kappa"/>
    <property type="match status" value="1"/>
</dbReference>
<dbReference type="VEuPathDB" id="FungiDB:BCV72DRAFT_238730"/>
<keyword evidence="11" id="KW-0460">Magnesium</keyword>
<dbReference type="NCBIfam" id="NF002677">
    <property type="entry name" value="PRK02406.1"/>
    <property type="match status" value="1"/>
</dbReference>
<dbReference type="GO" id="GO:0070987">
    <property type="term" value="P:error-free translesion synthesis"/>
    <property type="evidence" value="ECO:0007669"/>
    <property type="project" value="UniProtKB-ARBA"/>
</dbReference>
<evidence type="ECO:0000256" key="9">
    <source>
        <dbReference type="ARBA" id="ARBA00022771"/>
    </source>
</evidence>
<dbReference type="GO" id="GO:0042276">
    <property type="term" value="P:error-prone translesion synthesis"/>
    <property type="evidence" value="ECO:0007669"/>
    <property type="project" value="TreeGrafter"/>
</dbReference>
<keyword evidence="5" id="KW-0548">Nucleotidyltransferase</keyword>
<dbReference type="FunFam" id="3.40.1170.60:FF:000012">
    <property type="entry name" value="Putative DNA-directed polymerase kappa"/>
    <property type="match status" value="1"/>
</dbReference>
<dbReference type="Gene3D" id="3.30.1490.100">
    <property type="entry name" value="DNA polymerase, Y-family, little finger domain"/>
    <property type="match status" value="1"/>
</dbReference>
<dbReference type="FunFam" id="3.30.1490.100:FF:000004">
    <property type="entry name" value="DNA polymerase IV"/>
    <property type="match status" value="1"/>
</dbReference>
<evidence type="ECO:0000256" key="15">
    <source>
        <dbReference type="SAM" id="MobiDB-lite"/>
    </source>
</evidence>
<dbReference type="InterPro" id="IPR050116">
    <property type="entry name" value="DNA_polymerase-Y"/>
</dbReference>
<dbReference type="OMA" id="EVYTRQV"/>
<keyword evidence="12" id="KW-0239">DNA-directed DNA polymerase</keyword>
<dbReference type="SUPFAM" id="SSF100879">
    <property type="entry name" value="Lesion bypass DNA polymerase (Y-family), little finger domain"/>
    <property type="match status" value="1"/>
</dbReference>